<dbReference type="GeneID" id="22581495"/>
<keyword evidence="3" id="KW-0539">Nucleus</keyword>
<dbReference type="CDD" id="cd22928">
    <property type="entry name" value="HFD_POLE3_DPB4"/>
    <property type="match status" value="1"/>
</dbReference>
<gene>
    <name evidence="8" type="ORF">PADG_01917</name>
</gene>
<dbReference type="SUPFAM" id="SSF47113">
    <property type="entry name" value="Histone-fold"/>
    <property type="match status" value="1"/>
</dbReference>
<evidence type="ECO:0000313" key="8">
    <source>
        <dbReference type="EMBL" id="EEH45767.1"/>
    </source>
</evidence>
<protein>
    <recommendedName>
        <fullName evidence="4">DNA polymerase epsilon subunit D</fullName>
    </recommendedName>
    <alternativeName>
        <fullName evidence="5">DNA polymerase II subunit D</fullName>
    </alternativeName>
</protein>
<dbReference type="GO" id="GO:0006974">
    <property type="term" value="P:DNA damage response"/>
    <property type="evidence" value="ECO:0007669"/>
    <property type="project" value="TreeGrafter"/>
</dbReference>
<feature type="compositionally biased region" description="Basic and acidic residues" evidence="6">
    <location>
        <begin position="262"/>
        <end position="274"/>
    </location>
</feature>
<dbReference type="AlphaFoldDB" id="C1G4Q1"/>
<feature type="domain" description="Transcription factor CBF/NF-Y/archaeal histone" evidence="7">
    <location>
        <begin position="46"/>
        <end position="106"/>
    </location>
</feature>
<dbReference type="Proteomes" id="UP000001628">
    <property type="component" value="Unassembled WGS sequence"/>
</dbReference>
<sequence>MPRKSTVSVEGGSHGEEQNTLGEGSRATVPRSDPIDTGVNVEDYLLPRTLTQRLAKGVLPPNTSIQKDALLAITKAATVFVSYLSSHANEETSKKTVTPQDVFAALSEIEFDAFVPRLQRELAVYTEANAQKRTGKKDRKASSGAAGATAVSESGEGTKSPAADEHGEQGGEPDAKRVKRNGERSEVAVGRTRMEGGGGKGMESQAAEDDGDETEEMEEEDGPDEEEVLDDEEEEEEEEEEETTQLSGRDEDEVDIYDDGSDTARRRGGMHPDLDSGLESDSDEL</sequence>
<evidence type="ECO:0000256" key="6">
    <source>
        <dbReference type="SAM" id="MobiDB-lite"/>
    </source>
</evidence>
<feature type="compositionally biased region" description="Basic and acidic residues" evidence="6">
    <location>
        <begin position="162"/>
        <end position="186"/>
    </location>
</feature>
<dbReference type="HOGENOM" id="CLU_043417_2_0_1"/>
<feature type="compositionally biased region" description="Acidic residues" evidence="6">
    <location>
        <begin position="250"/>
        <end position="261"/>
    </location>
</feature>
<reference evidence="8 9" key="1">
    <citation type="journal article" date="2011" name="PLoS Genet.">
        <title>Comparative genomic analysis of human fungal pathogens causing paracoccidioidomycosis.</title>
        <authorList>
            <person name="Desjardins C.A."/>
            <person name="Champion M.D."/>
            <person name="Holder J.W."/>
            <person name="Muszewska A."/>
            <person name="Goldberg J."/>
            <person name="Bailao A.M."/>
            <person name="Brigido M.M."/>
            <person name="Ferreira M.E."/>
            <person name="Garcia A.M."/>
            <person name="Grynberg M."/>
            <person name="Gujja S."/>
            <person name="Heiman D.I."/>
            <person name="Henn M.R."/>
            <person name="Kodira C.D."/>
            <person name="Leon-Narvaez H."/>
            <person name="Longo L.V."/>
            <person name="Ma L.J."/>
            <person name="Malavazi I."/>
            <person name="Matsuo A.L."/>
            <person name="Morais F.V."/>
            <person name="Pereira M."/>
            <person name="Rodriguez-Brito S."/>
            <person name="Sakthikumar S."/>
            <person name="Salem-Izacc S.M."/>
            <person name="Sykes S.M."/>
            <person name="Teixeira M.M."/>
            <person name="Vallejo M.C."/>
            <person name="Walter M.E."/>
            <person name="Yandava C."/>
            <person name="Young S."/>
            <person name="Zeng Q."/>
            <person name="Zucker J."/>
            <person name="Felipe M.S."/>
            <person name="Goldman G.H."/>
            <person name="Haas B.J."/>
            <person name="McEwen J.G."/>
            <person name="Nino-Vega G."/>
            <person name="Puccia R."/>
            <person name="San-Blas G."/>
            <person name="Soares C.M."/>
            <person name="Birren B.W."/>
            <person name="Cuomo C.A."/>
        </authorList>
    </citation>
    <scope>NUCLEOTIDE SEQUENCE [LARGE SCALE GENOMIC DNA]</scope>
    <source>
        <strain evidence="8 9">Pb18</strain>
    </source>
</reference>
<dbReference type="GO" id="GO:0031507">
    <property type="term" value="P:heterochromatin formation"/>
    <property type="evidence" value="ECO:0007669"/>
    <property type="project" value="TreeGrafter"/>
</dbReference>
<feature type="compositionally biased region" description="Low complexity" evidence="6">
    <location>
        <begin position="142"/>
        <end position="157"/>
    </location>
</feature>
<organism evidence="8 9">
    <name type="scientific">Paracoccidioides brasiliensis (strain Pb18)</name>
    <dbReference type="NCBI Taxonomy" id="502780"/>
    <lineage>
        <taxon>Eukaryota</taxon>
        <taxon>Fungi</taxon>
        <taxon>Dikarya</taxon>
        <taxon>Ascomycota</taxon>
        <taxon>Pezizomycotina</taxon>
        <taxon>Eurotiomycetes</taxon>
        <taxon>Eurotiomycetidae</taxon>
        <taxon>Onygenales</taxon>
        <taxon>Ajellomycetaceae</taxon>
        <taxon>Paracoccidioides</taxon>
    </lineage>
</organism>
<evidence type="ECO:0000256" key="4">
    <source>
        <dbReference type="ARBA" id="ARBA00039775"/>
    </source>
</evidence>
<dbReference type="GO" id="GO:0031490">
    <property type="term" value="F:chromatin DNA binding"/>
    <property type="evidence" value="ECO:0007669"/>
    <property type="project" value="TreeGrafter"/>
</dbReference>
<evidence type="ECO:0000256" key="2">
    <source>
        <dbReference type="ARBA" id="ARBA00022705"/>
    </source>
</evidence>
<feature type="region of interest" description="Disordered" evidence="6">
    <location>
        <begin position="1"/>
        <end position="38"/>
    </location>
</feature>
<keyword evidence="9" id="KW-1185">Reference proteome</keyword>
<evidence type="ECO:0000313" key="9">
    <source>
        <dbReference type="Proteomes" id="UP000001628"/>
    </source>
</evidence>
<dbReference type="GO" id="GO:0046982">
    <property type="term" value="F:protein heterodimerization activity"/>
    <property type="evidence" value="ECO:0007669"/>
    <property type="project" value="InterPro"/>
</dbReference>
<dbReference type="InterPro" id="IPR009072">
    <property type="entry name" value="Histone-fold"/>
</dbReference>
<dbReference type="GO" id="GO:0008623">
    <property type="term" value="C:CHRAC"/>
    <property type="evidence" value="ECO:0007669"/>
    <property type="project" value="TreeGrafter"/>
</dbReference>
<dbReference type="InterPro" id="IPR051377">
    <property type="entry name" value="DNA_Pol-Epsilon_Subunit"/>
</dbReference>
<name>C1G4Q1_PARBD</name>
<keyword evidence="2" id="KW-0235">DNA replication</keyword>
<dbReference type="OMA" id="NTYRRKV"/>
<proteinExistence type="predicted"/>
<feature type="compositionally biased region" description="Acidic residues" evidence="6">
    <location>
        <begin position="206"/>
        <end position="243"/>
    </location>
</feature>
<dbReference type="InterPro" id="IPR003958">
    <property type="entry name" value="CBFA_NFYB_domain"/>
</dbReference>
<evidence type="ECO:0000256" key="5">
    <source>
        <dbReference type="ARBA" id="ARBA00042096"/>
    </source>
</evidence>
<dbReference type="EMBL" id="KN275958">
    <property type="protein sequence ID" value="EEH45767.1"/>
    <property type="molecule type" value="Genomic_DNA"/>
</dbReference>
<accession>C1G4Q1</accession>
<dbReference type="PANTHER" id="PTHR46172">
    <property type="entry name" value="DNA POLYMERASE EPSILON SUBUNIT 3"/>
    <property type="match status" value="1"/>
</dbReference>
<dbReference type="Gene3D" id="1.10.20.10">
    <property type="entry name" value="Histone, subunit A"/>
    <property type="match status" value="1"/>
</dbReference>
<dbReference type="VEuPathDB" id="FungiDB:PADG_01917"/>
<dbReference type="GO" id="GO:0008622">
    <property type="term" value="C:epsilon DNA polymerase complex"/>
    <property type="evidence" value="ECO:0007669"/>
    <property type="project" value="TreeGrafter"/>
</dbReference>
<evidence type="ECO:0000256" key="3">
    <source>
        <dbReference type="ARBA" id="ARBA00023242"/>
    </source>
</evidence>
<dbReference type="OrthoDB" id="1707486at2759"/>
<dbReference type="FunCoup" id="C1G4Q1">
    <property type="interactions" value="181"/>
</dbReference>
<comment type="subcellular location">
    <subcellularLocation>
        <location evidence="1">Nucleus</location>
    </subcellularLocation>
</comment>
<evidence type="ECO:0000259" key="7">
    <source>
        <dbReference type="Pfam" id="PF00808"/>
    </source>
</evidence>
<dbReference type="GO" id="GO:0006272">
    <property type="term" value="P:leading strand elongation"/>
    <property type="evidence" value="ECO:0007669"/>
    <property type="project" value="TreeGrafter"/>
</dbReference>
<dbReference type="InParanoid" id="C1G4Q1"/>
<dbReference type="PANTHER" id="PTHR46172:SF1">
    <property type="entry name" value="DNA POLYMERASE EPSILON SUBUNIT 3"/>
    <property type="match status" value="1"/>
</dbReference>
<dbReference type="Pfam" id="PF00808">
    <property type="entry name" value="CBFD_NFYB_HMF"/>
    <property type="match status" value="1"/>
</dbReference>
<dbReference type="STRING" id="502780.C1G4Q1"/>
<dbReference type="eggNOG" id="KOG0870">
    <property type="taxonomic scope" value="Eukaryota"/>
</dbReference>
<evidence type="ECO:0000256" key="1">
    <source>
        <dbReference type="ARBA" id="ARBA00004123"/>
    </source>
</evidence>
<feature type="region of interest" description="Disordered" evidence="6">
    <location>
        <begin position="130"/>
        <end position="285"/>
    </location>
</feature>
<dbReference type="RefSeq" id="XP_010757634.1">
    <property type="nucleotide sequence ID" value="XM_010759332.1"/>
</dbReference>
<dbReference type="KEGG" id="pbn:PADG_01917"/>
<feature type="compositionally biased region" description="Acidic residues" evidence="6">
    <location>
        <begin position="276"/>
        <end position="285"/>
    </location>
</feature>